<reference evidence="2" key="1">
    <citation type="submission" date="2020-03" db="EMBL/GenBank/DDBJ databases">
        <authorList>
            <person name="Guo F."/>
        </authorList>
    </citation>
    <scope>NUCLEOTIDE SEQUENCE</scope>
    <source>
        <strain evidence="2">JCM 30134</strain>
    </source>
</reference>
<accession>A0A9E5MPC2</accession>
<dbReference type="SUPFAM" id="SSF82866">
    <property type="entry name" value="Multidrug efflux transporter AcrB transmembrane domain"/>
    <property type="match status" value="2"/>
</dbReference>
<feature type="transmembrane region" description="Helical" evidence="1">
    <location>
        <begin position="850"/>
        <end position="869"/>
    </location>
</feature>
<evidence type="ECO:0000313" key="3">
    <source>
        <dbReference type="Proteomes" id="UP000787472"/>
    </source>
</evidence>
<dbReference type="PANTHER" id="PTHR32063:SF33">
    <property type="entry name" value="RND SUPERFAMILY EFFLUX PUMP PERMEASE COMPONENT"/>
    <property type="match status" value="1"/>
</dbReference>
<dbReference type="GO" id="GO:0042910">
    <property type="term" value="F:xenobiotic transmembrane transporter activity"/>
    <property type="evidence" value="ECO:0007669"/>
    <property type="project" value="TreeGrafter"/>
</dbReference>
<evidence type="ECO:0000256" key="1">
    <source>
        <dbReference type="SAM" id="Phobius"/>
    </source>
</evidence>
<dbReference type="Gene3D" id="3.30.70.1320">
    <property type="entry name" value="Multidrug efflux transporter AcrB pore domain like"/>
    <property type="match status" value="1"/>
</dbReference>
<dbReference type="Pfam" id="PF00873">
    <property type="entry name" value="ACR_tran"/>
    <property type="match status" value="1"/>
</dbReference>
<dbReference type="InterPro" id="IPR027463">
    <property type="entry name" value="AcrB_DN_DC_subdom"/>
</dbReference>
<feature type="transmembrane region" description="Helical" evidence="1">
    <location>
        <begin position="948"/>
        <end position="967"/>
    </location>
</feature>
<keyword evidence="1" id="KW-0472">Membrane</keyword>
<feature type="transmembrane region" description="Helical" evidence="1">
    <location>
        <begin position="907"/>
        <end position="927"/>
    </location>
</feature>
<evidence type="ECO:0000313" key="2">
    <source>
        <dbReference type="EMBL" id="NHO67842.1"/>
    </source>
</evidence>
<keyword evidence="1" id="KW-1133">Transmembrane helix</keyword>
<comment type="caution">
    <text evidence="2">The sequence shown here is derived from an EMBL/GenBank/DDBJ whole genome shotgun (WGS) entry which is preliminary data.</text>
</comment>
<dbReference type="GO" id="GO:0005886">
    <property type="term" value="C:plasma membrane"/>
    <property type="evidence" value="ECO:0007669"/>
    <property type="project" value="TreeGrafter"/>
</dbReference>
<feature type="transmembrane region" description="Helical" evidence="1">
    <location>
        <begin position="987"/>
        <end position="1012"/>
    </location>
</feature>
<dbReference type="SUPFAM" id="SSF82693">
    <property type="entry name" value="Multidrug efflux transporter AcrB pore domain, PN1, PN2, PC1 and PC2 subdomains"/>
    <property type="match status" value="2"/>
</dbReference>
<feature type="transmembrane region" description="Helical" evidence="1">
    <location>
        <begin position="876"/>
        <end position="895"/>
    </location>
</feature>
<dbReference type="Gene3D" id="3.30.70.1430">
    <property type="entry name" value="Multidrug efflux transporter AcrB pore domain"/>
    <property type="match status" value="2"/>
</dbReference>
<feature type="transmembrane region" description="Helical" evidence="1">
    <location>
        <begin position="339"/>
        <end position="358"/>
    </location>
</feature>
<organism evidence="2 3">
    <name type="scientific">Pseudomaricurvus hydrocarbonicus</name>
    <dbReference type="NCBI Taxonomy" id="1470433"/>
    <lineage>
        <taxon>Bacteria</taxon>
        <taxon>Pseudomonadati</taxon>
        <taxon>Pseudomonadota</taxon>
        <taxon>Gammaproteobacteria</taxon>
        <taxon>Cellvibrionales</taxon>
        <taxon>Cellvibrionaceae</taxon>
        <taxon>Pseudomaricurvus</taxon>
    </lineage>
</organism>
<sequence length="1031" mass="112596">MLLVIVLGVFQMDGLRKEAFPSLEPNSLTVSMSYDSGSAQQSEEGLAIKIEEQLEGVTGIKSLTSASTGTGVTVTVEKASDYDLDVLLRDVKTKVDAISTFPADAKKPVIEKAQRQEHSLWLQLYGNGDRQTLQQLAQDLKSDLLAHAQISSVTVSGWLDPMMAIEVDEGRLQAYGLSLSDIEEAINQGSSSTMTAVLKNEAVYLQLKASEQAYLKEDFAAIPLLTSASGVRLTLGDIATVHDTYADDTSVLSRFNGQNSLAIQVITTGQDDITKTVDAAKSVVADWHQAQRLPQGIELTSWYDRSEFISERLELMTGNALTGVIMVFILLAIFLNLTVAFWVAMGLPFIFFGTLFFMGDDFAGLSLNEFTTFGFIMALGIVVDDAVVVGESVYSVRKAEGDSLENTIKGTMRVAVPTLFGVLTTVAAFFSLSQISGMLGEIYAQFATVVTICLLLSMVESKLILPSHLAQLKTHQTASQNRLMRIIHWVQKQADAGLQWFSERLYKPAIEFALQYRYAVVMVFMAAFILVIAMPFTGALRVSFFPELSGDTVSARLTMQADTSFGQTHSALLGIEQKAHQIDRQLLAEKGSRLDSGIANLQVLSEADQSGKVTVELSKASPYNMDEFTRAWKAIVSIPEGAKTISVASRPEMVDALRIELRASDDEVLNGAGALLKSALEKTPAVSGIEDNFEASQPQLYLKLNAQGEALGLTTDMLAEQVLQAFSGQVVQRFQRSTDEIEVKVRYPQAARQNPADVLNARIRTEDGAVLPLSSVASVEYGFARDTITRIDNKRALYLSADVDKEALSSTDLVSSLQRDLVPQIKRQYPSLEIRFAGEAEEQQETQTSMSTMFVGAMLVIYILLAIPLGSYFQPFIIMTAIPFGIMGAMLGHWMNDLALSILSFNGIIALSGVVVNDSLLLVTRYNELYRNGDNLMDALVNACRGRLRAVLLTSFTTFAGLVPLLSETSMQAQSLIPAAVSLGYGIMFATLVTLILIPVLLAIQYDIVVVLSRLRQLLKPDSILKPEESL</sequence>
<keyword evidence="1" id="KW-0812">Transmembrane</keyword>
<gene>
    <name evidence="2" type="ORF">G8770_20035</name>
</gene>
<feature type="transmembrane region" description="Helical" evidence="1">
    <location>
        <begin position="370"/>
        <end position="394"/>
    </location>
</feature>
<name>A0A9E5MPC2_9GAMM</name>
<proteinExistence type="predicted"/>
<dbReference type="Gene3D" id="1.20.1640.10">
    <property type="entry name" value="Multidrug efflux transporter AcrB transmembrane domain"/>
    <property type="match status" value="2"/>
</dbReference>
<dbReference type="Gene3D" id="3.30.70.1440">
    <property type="entry name" value="Multidrug efflux transporter AcrB pore domain"/>
    <property type="match status" value="1"/>
</dbReference>
<dbReference type="AlphaFoldDB" id="A0A9E5MPC2"/>
<feature type="transmembrane region" description="Helical" evidence="1">
    <location>
        <begin position="442"/>
        <end position="459"/>
    </location>
</feature>
<dbReference type="Proteomes" id="UP000787472">
    <property type="component" value="Unassembled WGS sequence"/>
</dbReference>
<dbReference type="PRINTS" id="PR00702">
    <property type="entry name" value="ACRIFLAVINRP"/>
</dbReference>
<protein>
    <submittedName>
        <fullName evidence="2">Efflux RND transporter permease subunit</fullName>
    </submittedName>
</protein>
<feature type="transmembrane region" description="Helical" evidence="1">
    <location>
        <begin position="516"/>
        <end position="536"/>
    </location>
</feature>
<dbReference type="EMBL" id="JAAONZ010000020">
    <property type="protein sequence ID" value="NHO67842.1"/>
    <property type="molecule type" value="Genomic_DNA"/>
</dbReference>
<dbReference type="PANTHER" id="PTHR32063">
    <property type="match status" value="1"/>
</dbReference>
<feature type="transmembrane region" description="Helical" evidence="1">
    <location>
        <begin position="414"/>
        <end position="436"/>
    </location>
</feature>
<feature type="transmembrane region" description="Helical" evidence="1">
    <location>
        <begin position="315"/>
        <end position="334"/>
    </location>
</feature>
<keyword evidence="3" id="KW-1185">Reference proteome</keyword>
<dbReference type="SUPFAM" id="SSF82714">
    <property type="entry name" value="Multidrug efflux transporter AcrB TolC docking domain, DN and DC subdomains"/>
    <property type="match status" value="2"/>
</dbReference>
<dbReference type="Gene3D" id="3.30.2090.10">
    <property type="entry name" value="Multidrug efflux transporter AcrB TolC docking domain, DN and DC subdomains"/>
    <property type="match status" value="2"/>
</dbReference>
<dbReference type="InterPro" id="IPR001036">
    <property type="entry name" value="Acrflvin-R"/>
</dbReference>